<feature type="domain" description="Chitin-binding type-2" evidence="2">
    <location>
        <begin position="37"/>
        <end position="105"/>
    </location>
</feature>
<dbReference type="InterPro" id="IPR036508">
    <property type="entry name" value="Chitin-bd_dom_sf"/>
</dbReference>
<protein>
    <recommendedName>
        <fullName evidence="2">Chitin-binding type-2 domain-containing protein</fullName>
    </recommendedName>
</protein>
<keyword evidence="1" id="KW-0732">Signal</keyword>
<feature type="chain" id="PRO_5042941011" description="Chitin-binding type-2 domain-containing protein" evidence="1">
    <location>
        <begin position="17"/>
        <end position="201"/>
    </location>
</feature>
<evidence type="ECO:0000313" key="3">
    <source>
        <dbReference type="EMBL" id="KAK7073963.1"/>
    </source>
</evidence>
<dbReference type="PANTHER" id="PTHR22933:SF43">
    <property type="entry name" value="LP10131P"/>
    <property type="match status" value="1"/>
</dbReference>
<comment type="caution">
    <text evidence="3">The sequence shown here is derived from an EMBL/GenBank/DDBJ whole genome shotgun (WGS) entry which is preliminary data.</text>
</comment>
<dbReference type="PANTHER" id="PTHR22933">
    <property type="entry name" value="FI18007P1-RELATED"/>
    <property type="match status" value="1"/>
</dbReference>
<dbReference type="EMBL" id="JAXCGZ010011907">
    <property type="protein sequence ID" value="KAK7073963.1"/>
    <property type="molecule type" value="Genomic_DNA"/>
</dbReference>
<evidence type="ECO:0000259" key="2">
    <source>
        <dbReference type="PROSITE" id="PS50940"/>
    </source>
</evidence>
<dbReference type="PROSITE" id="PS50940">
    <property type="entry name" value="CHIT_BIND_II"/>
    <property type="match status" value="1"/>
</dbReference>
<keyword evidence="4" id="KW-1185">Reference proteome</keyword>
<dbReference type="InterPro" id="IPR052976">
    <property type="entry name" value="Scoloptoxin-like"/>
</dbReference>
<sequence>MKVAVFLLALIAVAAARSAYQFSAGYLDILGAEPSQTFSCEGRPYGYYADVANDCQVFHVCLPLADEIGAVIETAHFSFICGNQTFFNQETLTCSHAEEALPCTEAEGLYERSNADFGRIPNDITNGVGAINGAPVEIVEPVERSEPFDILQSIDFVDPLQTSEPVEFEERLETLEPLEFVGPLQDDLEYVEDIEDVLAAE</sequence>
<reference evidence="3 4" key="1">
    <citation type="submission" date="2023-11" db="EMBL/GenBank/DDBJ databases">
        <title>Halocaridina rubra genome assembly.</title>
        <authorList>
            <person name="Smith C."/>
        </authorList>
    </citation>
    <scope>NUCLEOTIDE SEQUENCE [LARGE SCALE GENOMIC DNA]</scope>
    <source>
        <strain evidence="3">EP-1</strain>
        <tissue evidence="3">Whole</tissue>
    </source>
</reference>
<feature type="signal peptide" evidence="1">
    <location>
        <begin position="1"/>
        <end position="16"/>
    </location>
</feature>
<accession>A0AAN8X4J6</accession>
<organism evidence="3 4">
    <name type="scientific">Halocaridina rubra</name>
    <name type="common">Hawaiian red shrimp</name>
    <dbReference type="NCBI Taxonomy" id="373956"/>
    <lineage>
        <taxon>Eukaryota</taxon>
        <taxon>Metazoa</taxon>
        <taxon>Ecdysozoa</taxon>
        <taxon>Arthropoda</taxon>
        <taxon>Crustacea</taxon>
        <taxon>Multicrustacea</taxon>
        <taxon>Malacostraca</taxon>
        <taxon>Eumalacostraca</taxon>
        <taxon>Eucarida</taxon>
        <taxon>Decapoda</taxon>
        <taxon>Pleocyemata</taxon>
        <taxon>Caridea</taxon>
        <taxon>Atyoidea</taxon>
        <taxon>Atyidae</taxon>
        <taxon>Halocaridina</taxon>
    </lineage>
</organism>
<proteinExistence type="predicted"/>
<evidence type="ECO:0000256" key="1">
    <source>
        <dbReference type="SAM" id="SignalP"/>
    </source>
</evidence>
<dbReference type="Gene3D" id="2.170.140.10">
    <property type="entry name" value="Chitin binding domain"/>
    <property type="match status" value="1"/>
</dbReference>
<dbReference type="InterPro" id="IPR002557">
    <property type="entry name" value="Chitin-bd_dom"/>
</dbReference>
<gene>
    <name evidence="3" type="ORF">SK128_013278</name>
</gene>
<dbReference type="GO" id="GO:0005576">
    <property type="term" value="C:extracellular region"/>
    <property type="evidence" value="ECO:0007669"/>
    <property type="project" value="InterPro"/>
</dbReference>
<dbReference type="AlphaFoldDB" id="A0AAN8X4J6"/>
<dbReference type="SMART" id="SM00494">
    <property type="entry name" value="ChtBD2"/>
    <property type="match status" value="1"/>
</dbReference>
<dbReference type="GO" id="GO:0008061">
    <property type="term" value="F:chitin binding"/>
    <property type="evidence" value="ECO:0007669"/>
    <property type="project" value="InterPro"/>
</dbReference>
<evidence type="ECO:0000313" key="4">
    <source>
        <dbReference type="Proteomes" id="UP001381693"/>
    </source>
</evidence>
<dbReference type="Pfam" id="PF01607">
    <property type="entry name" value="CBM_14"/>
    <property type="match status" value="1"/>
</dbReference>
<dbReference type="SUPFAM" id="SSF57625">
    <property type="entry name" value="Invertebrate chitin-binding proteins"/>
    <property type="match status" value="1"/>
</dbReference>
<name>A0AAN8X4J6_HALRR</name>
<dbReference type="Proteomes" id="UP001381693">
    <property type="component" value="Unassembled WGS sequence"/>
</dbReference>